<gene>
    <name evidence="1" type="ORF">IW256_005492</name>
</gene>
<dbReference type="Proteomes" id="UP000614047">
    <property type="component" value="Unassembled WGS sequence"/>
</dbReference>
<dbReference type="AlphaFoldDB" id="A0A931DHQ4"/>
<name>A0A931DHQ4_9ACTN</name>
<evidence type="ECO:0000313" key="1">
    <source>
        <dbReference type="EMBL" id="MBG6091379.1"/>
    </source>
</evidence>
<dbReference type="RefSeq" id="WP_197013697.1">
    <property type="nucleotide sequence ID" value="NZ_BAABES010000036.1"/>
</dbReference>
<proteinExistence type="predicted"/>
<reference evidence="1" key="1">
    <citation type="submission" date="2020-11" db="EMBL/GenBank/DDBJ databases">
        <title>Sequencing the genomes of 1000 actinobacteria strains.</title>
        <authorList>
            <person name="Klenk H.-P."/>
        </authorList>
    </citation>
    <scope>NUCLEOTIDE SEQUENCE</scope>
    <source>
        <strain evidence="1">DSM 43175</strain>
    </source>
</reference>
<comment type="caution">
    <text evidence="1">The sequence shown here is derived from an EMBL/GenBank/DDBJ whole genome shotgun (WGS) entry which is preliminary data.</text>
</comment>
<protein>
    <recommendedName>
        <fullName evidence="3">SMI1/KNR4 family protein</fullName>
    </recommendedName>
</protein>
<evidence type="ECO:0008006" key="3">
    <source>
        <dbReference type="Google" id="ProtNLM"/>
    </source>
</evidence>
<organism evidence="1 2">
    <name type="scientific">Actinomadura viridis</name>
    <dbReference type="NCBI Taxonomy" id="58110"/>
    <lineage>
        <taxon>Bacteria</taxon>
        <taxon>Bacillati</taxon>
        <taxon>Actinomycetota</taxon>
        <taxon>Actinomycetes</taxon>
        <taxon>Streptosporangiales</taxon>
        <taxon>Thermomonosporaceae</taxon>
        <taxon>Actinomadura</taxon>
    </lineage>
</organism>
<dbReference type="EMBL" id="JADOUA010000001">
    <property type="protein sequence ID" value="MBG6091379.1"/>
    <property type="molecule type" value="Genomic_DNA"/>
</dbReference>
<evidence type="ECO:0000313" key="2">
    <source>
        <dbReference type="Proteomes" id="UP000614047"/>
    </source>
</evidence>
<keyword evidence="2" id="KW-1185">Reference proteome</keyword>
<sequence length="202" mass="23017">MTDGDRREALAEMREKLDLLRKVEEKHGFGVTIEEPRELHPVPGVPEAVTEVFSLFSRLEGTYFCFEQPEEIASRSAWLDRQTIPHCPLGNPLVIGDDRHDVPADLRKEGLGGAPIRMDLEDGSVYYCDPDDYVFLYEHPDEEIEVEELAPDIVTFFNTSVLGEGYPELVKAVIGEYAVTRRDRKGRHRDSWTRLLTESGLL</sequence>
<accession>A0A931DHQ4</accession>